<evidence type="ECO:0000313" key="2">
    <source>
        <dbReference type="Proteomes" id="UP000231901"/>
    </source>
</evidence>
<proteinExistence type="predicted"/>
<reference evidence="2" key="1">
    <citation type="journal article" date="2018" name="Genome Announc.">
        <title>Complete genome sequence of a Dickeya fangzhongdai type strain causing bleeding canker of pear tree trunks.</title>
        <authorList>
            <person name="Zhao Y."/>
            <person name="Tian Y."/>
            <person name="Li X."/>
            <person name="Hu B."/>
        </authorList>
    </citation>
    <scope>NUCLEOTIDE SEQUENCE [LARGE SCALE GENOMIC DNA]</scope>
    <source>
        <strain evidence="2">DSM 101947</strain>
    </source>
</reference>
<dbReference type="EMBL" id="CP025003">
    <property type="protein sequence ID" value="ATZ92995.1"/>
    <property type="molecule type" value="Genomic_DNA"/>
</dbReference>
<sequence>MASINFKFSEEHASILYIKSTEERNGSAIIGMQILGSLYLKELCLNERCYINQTRKARKKWNQYL</sequence>
<keyword evidence="2" id="KW-1185">Reference proteome</keyword>
<protein>
    <submittedName>
        <fullName evidence="1">Uncharacterized protein</fullName>
    </submittedName>
</protein>
<name>A0A2K8QIT4_9GAMM</name>
<gene>
    <name evidence="1" type="ORF">CVE23_02785</name>
</gene>
<dbReference type="AlphaFoldDB" id="A0A2K8QIT4"/>
<evidence type="ECO:0000313" key="1">
    <source>
        <dbReference type="EMBL" id="ATZ92995.1"/>
    </source>
</evidence>
<dbReference type="Proteomes" id="UP000231901">
    <property type="component" value="Chromosome"/>
</dbReference>
<organism evidence="1 2">
    <name type="scientific">Dickeya fangzhongdai</name>
    <dbReference type="NCBI Taxonomy" id="1778540"/>
    <lineage>
        <taxon>Bacteria</taxon>
        <taxon>Pseudomonadati</taxon>
        <taxon>Pseudomonadota</taxon>
        <taxon>Gammaproteobacteria</taxon>
        <taxon>Enterobacterales</taxon>
        <taxon>Pectobacteriaceae</taxon>
        <taxon>Dickeya</taxon>
    </lineage>
</organism>
<dbReference type="KEGG" id="dfn:CVE23_02785"/>
<accession>A0A2K8QIT4</accession>